<evidence type="ECO:0000313" key="3">
    <source>
        <dbReference type="EMBL" id="QHT93317.1"/>
    </source>
</evidence>
<dbReference type="EMBL" id="MN740207">
    <property type="protein sequence ID" value="QHT93317.1"/>
    <property type="molecule type" value="Genomic_DNA"/>
</dbReference>
<sequence length="232" mass="25758">MSLAMNAAPFDNVDHEVSISSSQPQSGQRRRNNKTVKLRGGANKISSENVNSVIANIHGGENHESGGEMGDFVPISPPVSVGVEQTKIRHDVEESSSDNSYAEYDPSNIPDKNMPENPLSSNGVDYDKYRQYMPDYKKMYGTSVDVDDLVGGDGMPKGLYAGVPTGQNQQHAYGPGMRDPLIEKLNHVIHLLEEQQDDKTSHVTEEIVLYFFLGIFMIFIIDSFTRLGKYTR</sequence>
<accession>A0A6C0IN63</accession>
<name>A0A6C0IN63_9ZZZZ</name>
<proteinExistence type="predicted"/>
<organism evidence="3">
    <name type="scientific">viral metagenome</name>
    <dbReference type="NCBI Taxonomy" id="1070528"/>
    <lineage>
        <taxon>unclassified sequences</taxon>
        <taxon>metagenomes</taxon>
        <taxon>organismal metagenomes</taxon>
    </lineage>
</organism>
<feature type="compositionally biased region" description="Low complexity" evidence="1">
    <location>
        <begin position="18"/>
        <end position="27"/>
    </location>
</feature>
<protein>
    <submittedName>
        <fullName evidence="3">Uncharacterized protein</fullName>
    </submittedName>
</protein>
<evidence type="ECO:0000256" key="1">
    <source>
        <dbReference type="SAM" id="MobiDB-lite"/>
    </source>
</evidence>
<feature type="region of interest" description="Disordered" evidence="1">
    <location>
        <begin position="14"/>
        <end position="38"/>
    </location>
</feature>
<dbReference type="AlphaFoldDB" id="A0A6C0IN63"/>
<keyword evidence="2" id="KW-0812">Transmembrane</keyword>
<feature type="transmembrane region" description="Helical" evidence="2">
    <location>
        <begin position="207"/>
        <end position="225"/>
    </location>
</feature>
<evidence type="ECO:0000256" key="2">
    <source>
        <dbReference type="SAM" id="Phobius"/>
    </source>
</evidence>
<reference evidence="3" key="1">
    <citation type="journal article" date="2020" name="Nature">
        <title>Giant virus diversity and host interactions through global metagenomics.</title>
        <authorList>
            <person name="Schulz F."/>
            <person name="Roux S."/>
            <person name="Paez-Espino D."/>
            <person name="Jungbluth S."/>
            <person name="Walsh D.A."/>
            <person name="Denef V.J."/>
            <person name="McMahon K.D."/>
            <person name="Konstantinidis K.T."/>
            <person name="Eloe-Fadrosh E.A."/>
            <person name="Kyrpides N.C."/>
            <person name="Woyke T."/>
        </authorList>
    </citation>
    <scope>NUCLEOTIDE SEQUENCE</scope>
    <source>
        <strain evidence="3">GVMAG-M-3300024252-29</strain>
    </source>
</reference>
<keyword evidence="2" id="KW-1133">Transmembrane helix</keyword>
<feature type="compositionally biased region" description="Basic residues" evidence="1">
    <location>
        <begin position="28"/>
        <end position="37"/>
    </location>
</feature>
<feature type="region of interest" description="Disordered" evidence="1">
    <location>
        <begin position="90"/>
        <end position="125"/>
    </location>
</feature>
<keyword evidence="2" id="KW-0472">Membrane</keyword>